<reference evidence="3 4" key="1">
    <citation type="submission" date="2018-08" db="EMBL/GenBank/DDBJ databases">
        <title>Meiothermus terrae DSM 26712 genome sequencing project.</title>
        <authorList>
            <person name="Da Costa M.S."/>
            <person name="Albuquerque L."/>
            <person name="Raposo P."/>
            <person name="Froufe H.J.C."/>
            <person name="Barroso C.S."/>
            <person name="Egas C."/>
        </authorList>
    </citation>
    <scope>NUCLEOTIDE SEQUENCE [LARGE SCALE GENOMIC DNA]</scope>
    <source>
        <strain evidence="3 4">DSM 26712</strain>
    </source>
</reference>
<proteinExistence type="predicted"/>
<dbReference type="InterPro" id="IPR013783">
    <property type="entry name" value="Ig-like_fold"/>
</dbReference>
<dbReference type="RefSeq" id="WP_147372834.1">
    <property type="nucleotide sequence ID" value="NZ_QXDL01000156.1"/>
</dbReference>
<evidence type="ECO:0000313" key="4">
    <source>
        <dbReference type="Proteomes" id="UP000265715"/>
    </source>
</evidence>
<dbReference type="Gene3D" id="2.60.120.260">
    <property type="entry name" value="Galactose-binding domain-like"/>
    <property type="match status" value="1"/>
</dbReference>
<organism evidence="3 4">
    <name type="scientific">Calidithermus terrae</name>
    <dbReference type="NCBI Taxonomy" id="1408545"/>
    <lineage>
        <taxon>Bacteria</taxon>
        <taxon>Thermotogati</taxon>
        <taxon>Deinococcota</taxon>
        <taxon>Deinococci</taxon>
        <taxon>Thermales</taxon>
        <taxon>Thermaceae</taxon>
        <taxon>Calidithermus</taxon>
    </lineage>
</organism>
<gene>
    <name evidence="3" type="ORF">Mterra_03024</name>
</gene>
<dbReference type="Pfam" id="PF02018">
    <property type="entry name" value="CBM_4_9"/>
    <property type="match status" value="1"/>
</dbReference>
<evidence type="ECO:0000256" key="1">
    <source>
        <dbReference type="ARBA" id="ARBA00022801"/>
    </source>
</evidence>
<protein>
    <submittedName>
        <fullName evidence="3">PQQ-like domain protein</fullName>
    </submittedName>
</protein>
<dbReference type="OrthoDB" id="33861at2"/>
<dbReference type="GO" id="GO:0016798">
    <property type="term" value="F:hydrolase activity, acting on glycosyl bonds"/>
    <property type="evidence" value="ECO:0007669"/>
    <property type="project" value="InterPro"/>
</dbReference>
<dbReference type="Pfam" id="PF17957">
    <property type="entry name" value="Big_7"/>
    <property type="match status" value="1"/>
</dbReference>
<dbReference type="PROSITE" id="PS51257">
    <property type="entry name" value="PROKAR_LIPOPROTEIN"/>
    <property type="match status" value="1"/>
</dbReference>
<dbReference type="SUPFAM" id="SSF63829">
    <property type="entry name" value="Calcium-dependent phosphotriesterase"/>
    <property type="match status" value="1"/>
</dbReference>
<comment type="caution">
    <text evidence="3">The sequence shown here is derived from an EMBL/GenBank/DDBJ whole genome shotgun (WGS) entry which is preliminary data.</text>
</comment>
<dbReference type="InterPro" id="IPR003305">
    <property type="entry name" value="CenC_carb-bd"/>
</dbReference>
<dbReference type="Proteomes" id="UP000265715">
    <property type="component" value="Unassembled WGS sequence"/>
</dbReference>
<sequence>MSRTHLYIFVLLFFAGCANPPAPGLADLQLDAARGEVVVQVQGVQSVSEVRFAFNGNPAEVLSLSGGSTRLALPLGGKACYGGNRLELEVKSRSGNSDVTLRRSYAFDFKPADPAVKLPAKVQATLGKPAVRPVPIESAFSYGCKAQWRLEPAAGSSPVSSAVPGTADLAFPAKNALGDYPYLVVVTLGDWRWEGVVTLQVGAAPPPATLNVALEGIQSAPVTVVRKADGVKVFEGTVQGSKALGGLEAGTYTVIGGKVEGFTEPLPWEGSLNPGDNVTVPLKYTAGTGPVEPGIAILAPGDTITEPRFEVRVKLDNPGLYSVMHAIFEDKGILTSWSVSPNQSTYSAQVTLNPDLYNGPHILRIRLLKGGKLVDGPAKQVVMNAPWNGAGELEFLGFPASVTLEPGQSTTLSGTLRSVNGYQGPTFLRASAPAGVSVGLNPAQVNMVAAGEVPLQLTVSVPSSSTGLFVVHLEAKDQWDLQHFYTSLNVNVPGKPSVSLSLPADPLTSRPVPVQAQVTGGGQIAKVEFFVDGSLKATDTASPYEWSWDPGLTSNGKTFTLKAVATTAAGLSGEAQATRRVELPLGVRGTVDLGLTPAAGPVTWNGNVYVGGSDGGGNGRVVRVKPQDLSKVGLSFGSEPVRALLLEGGRLYVATGSSLYWTDAGLGSARHLWTPEGGEFCCLEGGGGVYAAYSSVVRSFAEDWALDVGEPVRALASAGGGALYVATDTRILHRAADGSLEAEPHGWQVGRLEVAFSRLWLLTPGRLLRHPLTLNPLRDPDAFEGAGWEQEGTDVRANVANAPDNRKTADQVLVNGASHFLRQRVPVQPETAYTFSFYARNNGGSAAAYSVYDPAHDAEIVPVTSYIETLKEEEGTWKRIVVNFTTPAEVTEVILYPLKDSGEEVNLLLWGARLDRGATPAAYEAVVGQNLCAEPTGMALLNDLWVSDAGGCLTRANNQGAMSQPFKGSKPLAFAPAASGGRLYLAYNDGTLLAVTPGGSVVKQETPVAEAPVLGIAALERLWVPYAGGKIRVVDPVP</sequence>
<name>A0A399EA94_9DEIN</name>
<keyword evidence="1" id="KW-0378">Hydrolase</keyword>
<dbReference type="EMBL" id="QXDL01000156">
    <property type="protein sequence ID" value="RIH81677.1"/>
    <property type="molecule type" value="Genomic_DNA"/>
</dbReference>
<evidence type="ECO:0000259" key="2">
    <source>
        <dbReference type="Pfam" id="PF02018"/>
    </source>
</evidence>
<evidence type="ECO:0000313" key="3">
    <source>
        <dbReference type="EMBL" id="RIH81677.1"/>
    </source>
</evidence>
<dbReference type="Gene3D" id="2.60.40.10">
    <property type="entry name" value="Immunoglobulins"/>
    <property type="match status" value="1"/>
</dbReference>
<accession>A0A399EA94</accession>
<dbReference type="AlphaFoldDB" id="A0A399EA94"/>
<keyword evidence="4" id="KW-1185">Reference proteome</keyword>
<feature type="domain" description="CBM-cenC" evidence="2">
    <location>
        <begin position="784"/>
        <end position="896"/>
    </location>
</feature>